<dbReference type="GO" id="GO:1990904">
    <property type="term" value="C:ribonucleoprotein complex"/>
    <property type="evidence" value="ECO:0007669"/>
    <property type="project" value="UniProtKB-KW"/>
</dbReference>
<evidence type="ECO:0000256" key="5">
    <source>
        <dbReference type="ARBA" id="ARBA00023274"/>
    </source>
</evidence>
<dbReference type="InterPro" id="IPR012678">
    <property type="entry name" value="Ribosomal_uL23/eL15/eS24_sf"/>
</dbReference>
<dbReference type="GO" id="GO:0005840">
    <property type="term" value="C:ribosome"/>
    <property type="evidence" value="ECO:0007669"/>
    <property type="project" value="UniProtKB-KW"/>
</dbReference>
<evidence type="ECO:0000256" key="2">
    <source>
        <dbReference type="ARBA" id="ARBA00022730"/>
    </source>
</evidence>
<evidence type="ECO:0000256" key="3">
    <source>
        <dbReference type="ARBA" id="ARBA00022884"/>
    </source>
</evidence>
<dbReference type="EMBL" id="BLXO01000001">
    <property type="protein sequence ID" value="GFN45106.1"/>
    <property type="molecule type" value="Genomic_DNA"/>
</dbReference>
<evidence type="ECO:0000313" key="8">
    <source>
        <dbReference type="Proteomes" id="UP000504714"/>
    </source>
</evidence>
<protein>
    <recommendedName>
        <fullName evidence="6">Large ribosomal subunit protein uL23</fullName>
    </recommendedName>
</protein>
<evidence type="ECO:0000256" key="6">
    <source>
        <dbReference type="HAMAP-Rule" id="MF_01369"/>
    </source>
</evidence>
<dbReference type="GO" id="GO:0003735">
    <property type="term" value="F:structural constituent of ribosome"/>
    <property type="evidence" value="ECO:0007669"/>
    <property type="project" value="InterPro"/>
</dbReference>
<name>A0A6L2ZJZ6_9ENTR</name>
<dbReference type="SUPFAM" id="SSF54189">
    <property type="entry name" value="Ribosomal proteins S24e, L23 and L15e"/>
    <property type="match status" value="1"/>
</dbReference>
<comment type="subunit">
    <text evidence="6">Part of the 50S ribosomal subunit. Contacts protein L29, and trigger factor when it is bound to the ribosome.</text>
</comment>
<dbReference type="GO" id="GO:0019843">
    <property type="term" value="F:rRNA binding"/>
    <property type="evidence" value="ECO:0007669"/>
    <property type="project" value="UniProtKB-UniRule"/>
</dbReference>
<dbReference type="NCBIfam" id="NF004359">
    <property type="entry name" value="PRK05738.1-3"/>
    <property type="match status" value="1"/>
</dbReference>
<dbReference type="FunFam" id="3.30.70.330:FF:000001">
    <property type="entry name" value="50S ribosomal protein L23"/>
    <property type="match status" value="1"/>
</dbReference>
<gene>
    <name evidence="6 7" type="primary">rplW</name>
    <name evidence="7" type="ORF">RINTU1_00970</name>
</gene>
<accession>A0A6L2ZJZ6</accession>
<evidence type="ECO:0000256" key="1">
    <source>
        <dbReference type="ARBA" id="ARBA00006700"/>
    </source>
</evidence>
<evidence type="ECO:0000313" key="7">
    <source>
        <dbReference type="EMBL" id="GFN45106.1"/>
    </source>
</evidence>
<keyword evidence="2 6" id="KW-0699">rRNA-binding</keyword>
<organism evidence="7 8">
    <name type="scientific">Candidatus Regiella insecticola</name>
    <dbReference type="NCBI Taxonomy" id="138073"/>
    <lineage>
        <taxon>Bacteria</taxon>
        <taxon>Pseudomonadati</taxon>
        <taxon>Pseudomonadota</taxon>
        <taxon>Gammaproteobacteria</taxon>
        <taxon>Enterobacterales</taxon>
        <taxon>Enterobacteriaceae</taxon>
        <taxon>aphid secondary symbionts</taxon>
        <taxon>Candidatus Regiella</taxon>
    </lineage>
</organism>
<comment type="caution">
    <text evidence="7">The sequence shown here is derived from an EMBL/GenBank/DDBJ whole genome shotgun (WGS) entry which is preliminary data.</text>
</comment>
<comment type="function">
    <text evidence="6">One of the early assembly proteins it binds 23S rRNA. One of the proteins that surrounds the polypeptide exit tunnel on the outside of the ribosome. Forms the main docking site for trigger factor binding to the ribosome.</text>
</comment>
<dbReference type="NCBIfam" id="NF004358">
    <property type="entry name" value="PRK05738.1-1"/>
    <property type="match status" value="1"/>
</dbReference>
<keyword evidence="5 6" id="KW-0687">Ribonucleoprotein</keyword>
<reference evidence="7 8" key="1">
    <citation type="submission" date="2020-06" db="EMBL/GenBank/DDBJ databases">
        <title>The genome sequence of Candidatus Regiella insecticola strain Tut.</title>
        <authorList>
            <person name="Nikoh N."/>
            <person name="Tsuchida T."/>
            <person name="Koga R."/>
            <person name="Oshima K."/>
            <person name="Hattori M."/>
            <person name="Fukatsu T."/>
        </authorList>
    </citation>
    <scope>NUCLEOTIDE SEQUENCE [LARGE SCALE GENOMIC DNA]</scope>
    <source>
        <strain evidence="7 8">Tut</strain>
    </source>
</reference>
<dbReference type="PANTHER" id="PTHR11620">
    <property type="entry name" value="60S RIBOSOMAL PROTEIN L23A"/>
    <property type="match status" value="1"/>
</dbReference>
<sequence length="100" mass="11449">MIREERLLKVLRRPQVSEKATLVMEKHNTCVFKVMKDATKAEIKDAVSKLFEVKVKNVNTLLVKGKATRHGKRVGRRSDWKKAYITLEEGHTLDLSGSTE</sequence>
<dbReference type="RefSeq" id="WP_176487039.1">
    <property type="nucleotide sequence ID" value="NZ_BLXO01000001.1"/>
</dbReference>
<keyword evidence="4 6" id="KW-0689">Ribosomal protein</keyword>
<dbReference type="GO" id="GO:0006412">
    <property type="term" value="P:translation"/>
    <property type="evidence" value="ECO:0007669"/>
    <property type="project" value="UniProtKB-UniRule"/>
</dbReference>
<dbReference type="InterPro" id="IPR012677">
    <property type="entry name" value="Nucleotide-bd_a/b_plait_sf"/>
</dbReference>
<comment type="similarity">
    <text evidence="1 6">Belongs to the universal ribosomal protein uL23 family.</text>
</comment>
<dbReference type="Proteomes" id="UP000504714">
    <property type="component" value="Unassembled WGS sequence"/>
</dbReference>
<dbReference type="Pfam" id="PF00276">
    <property type="entry name" value="Ribosomal_L23"/>
    <property type="match status" value="1"/>
</dbReference>
<keyword evidence="3 6" id="KW-0694">RNA-binding</keyword>
<dbReference type="Gene3D" id="3.30.70.330">
    <property type="match status" value="1"/>
</dbReference>
<dbReference type="InterPro" id="IPR013025">
    <property type="entry name" value="Ribosomal_uL23-like"/>
</dbReference>
<dbReference type="HAMAP" id="MF_01369_B">
    <property type="entry name" value="Ribosomal_uL23_B"/>
    <property type="match status" value="1"/>
</dbReference>
<proteinExistence type="inferred from homology"/>
<dbReference type="NCBIfam" id="NF004363">
    <property type="entry name" value="PRK05738.2-4"/>
    <property type="match status" value="1"/>
</dbReference>
<evidence type="ECO:0000256" key="4">
    <source>
        <dbReference type="ARBA" id="ARBA00022980"/>
    </source>
</evidence>
<dbReference type="AlphaFoldDB" id="A0A6L2ZJZ6"/>